<dbReference type="GO" id="GO:0003677">
    <property type="term" value="F:DNA binding"/>
    <property type="evidence" value="ECO:0007669"/>
    <property type="project" value="UniProtKB-UniRule"/>
</dbReference>
<dbReference type="AlphaFoldDB" id="A0A5J4IXB5"/>
<reference evidence="6 7" key="1">
    <citation type="submission" date="2019-08" db="EMBL/GenBank/DDBJ databases">
        <title>Draft genome sequence of Ulvibacter marinus type strain NBRC 109484.</title>
        <authorList>
            <person name="Kawano K."/>
            <person name="Ushijima N."/>
            <person name="Kihara M."/>
            <person name="Itoh H."/>
        </authorList>
    </citation>
    <scope>NUCLEOTIDE SEQUENCE [LARGE SCALE GENOMIC DNA]</scope>
    <source>
        <strain evidence="6 7">NBRC 109484</strain>
    </source>
</reference>
<dbReference type="SUPFAM" id="SSF48498">
    <property type="entry name" value="Tetracyclin repressor-like, C-terminal domain"/>
    <property type="match status" value="1"/>
</dbReference>
<evidence type="ECO:0000259" key="5">
    <source>
        <dbReference type="PROSITE" id="PS50977"/>
    </source>
</evidence>
<name>A0A5J4IXB5_9FLAO</name>
<feature type="DNA-binding region" description="H-T-H motif" evidence="4">
    <location>
        <begin position="29"/>
        <end position="48"/>
    </location>
</feature>
<feature type="domain" description="HTH tetR-type" evidence="5">
    <location>
        <begin position="6"/>
        <end position="66"/>
    </location>
</feature>
<dbReference type="Gene3D" id="1.10.357.10">
    <property type="entry name" value="Tetracycline Repressor, domain 2"/>
    <property type="match status" value="1"/>
</dbReference>
<keyword evidence="7" id="KW-1185">Reference proteome</keyword>
<gene>
    <name evidence="6" type="ORF">ULMA_06180</name>
</gene>
<accession>A0A5J4IXB5</accession>
<dbReference type="RefSeq" id="WP_151672582.1">
    <property type="nucleotide sequence ID" value="NZ_BKCG01000001.1"/>
</dbReference>
<dbReference type="OrthoDB" id="9795242at2"/>
<dbReference type="PROSITE" id="PS50977">
    <property type="entry name" value="HTH_TETR_2"/>
    <property type="match status" value="1"/>
</dbReference>
<dbReference type="Pfam" id="PF16925">
    <property type="entry name" value="TetR_C_13"/>
    <property type="match status" value="1"/>
</dbReference>
<evidence type="ECO:0000256" key="3">
    <source>
        <dbReference type="ARBA" id="ARBA00023163"/>
    </source>
</evidence>
<evidence type="ECO:0000313" key="7">
    <source>
        <dbReference type="Proteomes" id="UP000326509"/>
    </source>
</evidence>
<dbReference type="PANTHER" id="PTHR47506">
    <property type="entry name" value="TRANSCRIPTIONAL REGULATORY PROTEIN"/>
    <property type="match status" value="1"/>
</dbReference>
<evidence type="ECO:0000256" key="1">
    <source>
        <dbReference type="ARBA" id="ARBA00023015"/>
    </source>
</evidence>
<protein>
    <submittedName>
        <fullName evidence="6">TetR family transcriptional regulator</fullName>
    </submittedName>
</protein>
<keyword evidence="2 4" id="KW-0238">DNA-binding</keyword>
<dbReference type="Gene3D" id="1.10.10.60">
    <property type="entry name" value="Homeodomain-like"/>
    <property type="match status" value="1"/>
</dbReference>
<keyword evidence="1" id="KW-0805">Transcription regulation</keyword>
<dbReference type="InterPro" id="IPR009057">
    <property type="entry name" value="Homeodomain-like_sf"/>
</dbReference>
<proteinExistence type="predicted"/>
<dbReference type="InterPro" id="IPR036271">
    <property type="entry name" value="Tet_transcr_reg_TetR-rel_C_sf"/>
</dbReference>
<comment type="caution">
    <text evidence="6">The sequence shown here is derived from an EMBL/GenBank/DDBJ whole genome shotgun (WGS) entry which is preliminary data.</text>
</comment>
<evidence type="ECO:0000256" key="2">
    <source>
        <dbReference type="ARBA" id="ARBA00023125"/>
    </source>
</evidence>
<dbReference type="Pfam" id="PF00440">
    <property type="entry name" value="TetR_N"/>
    <property type="match status" value="1"/>
</dbReference>
<organism evidence="6 7">
    <name type="scientific">Patiriisocius marinus</name>
    <dbReference type="NCBI Taxonomy" id="1397112"/>
    <lineage>
        <taxon>Bacteria</taxon>
        <taxon>Pseudomonadati</taxon>
        <taxon>Bacteroidota</taxon>
        <taxon>Flavobacteriia</taxon>
        <taxon>Flavobacteriales</taxon>
        <taxon>Flavobacteriaceae</taxon>
        <taxon>Patiriisocius</taxon>
    </lineage>
</organism>
<dbReference type="Proteomes" id="UP000326509">
    <property type="component" value="Unassembled WGS sequence"/>
</dbReference>
<dbReference type="InterPro" id="IPR011075">
    <property type="entry name" value="TetR_C"/>
</dbReference>
<dbReference type="EMBL" id="BKCG01000001">
    <property type="protein sequence ID" value="GER58510.1"/>
    <property type="molecule type" value="Genomic_DNA"/>
</dbReference>
<dbReference type="InterPro" id="IPR001647">
    <property type="entry name" value="HTH_TetR"/>
</dbReference>
<evidence type="ECO:0000313" key="6">
    <source>
        <dbReference type="EMBL" id="GER58510.1"/>
    </source>
</evidence>
<evidence type="ECO:0000256" key="4">
    <source>
        <dbReference type="PROSITE-ProRule" id="PRU00335"/>
    </source>
</evidence>
<sequence>MPREILFNEDEVLKKVVDLFWQKGYNGTSMQDLSSVSGLNRSSIYNSFGSKINLYKIALKRYQKTTESDFQKVLLESDNSKSALYLFFDKAVESAINNSHVKGCYIINSTVEMSLNNLIIKEVLENTQENLLHFLTTLILDAQKYGTINLEDTAPNYAYYLYTSLKGLQVSALLINNPLTLKHITRTILKVLD</sequence>
<keyword evidence="3" id="KW-0804">Transcription</keyword>
<dbReference type="SUPFAM" id="SSF46689">
    <property type="entry name" value="Homeodomain-like"/>
    <property type="match status" value="1"/>
</dbReference>
<dbReference type="PANTHER" id="PTHR47506:SF1">
    <property type="entry name" value="HTH-TYPE TRANSCRIPTIONAL REGULATOR YJDC"/>
    <property type="match status" value="1"/>
</dbReference>